<dbReference type="Proteomes" id="UP000231154">
    <property type="component" value="Unassembled WGS sequence"/>
</dbReference>
<protein>
    <recommendedName>
        <fullName evidence="5">Cohesin domain-containing protein</fullName>
    </recommendedName>
</protein>
<gene>
    <name evidence="3" type="ORF">COV40_00245</name>
</gene>
<evidence type="ECO:0000256" key="1">
    <source>
        <dbReference type="SAM" id="Phobius"/>
    </source>
</evidence>
<evidence type="ECO:0000313" key="4">
    <source>
        <dbReference type="Proteomes" id="UP000231154"/>
    </source>
</evidence>
<sequence length="323" mass="36889">MKIRNYKLKIVIPAFVIFFLLSVVSSSDAAELFFDAKAQEVGIGQQFQVDLMLDTEGEIINAIEGEIAFPKELLEIREIRDGDTIINLWVERPAIKPTDKVIFSGIIPTGFEGVLSPYYEGYGPGKIFSLIFTSKKEGEGTVDFINGKVLLHDGLGTPADIEISNFQFSISKEAPGFEFQTPKDTEAPESFVPEVSRDPNIFDGKWFLVFATQDKGSGIDHYEVLERRELKIQKLGFSKEKSLHSKFYILNPWRVAESPYLLKDQELKSYIYVKAIDKAGNERVATLSPRNLLKWYEIWWLWGIIIIGIIIIYAVWRILRKKH</sequence>
<dbReference type="AlphaFoldDB" id="A0A2H0Q164"/>
<name>A0A2H0Q164_9BACT</name>
<keyword evidence="1" id="KW-1133">Transmembrane helix</keyword>
<keyword evidence="1" id="KW-0472">Membrane</keyword>
<organism evidence="3 4">
    <name type="scientific">Candidatus Berkelbacteria bacterium CG11_big_fil_rev_8_21_14_0_20_42_15</name>
    <dbReference type="NCBI Taxonomy" id="1974517"/>
    <lineage>
        <taxon>Bacteria</taxon>
        <taxon>Candidatus Berkelbacteria</taxon>
    </lineage>
</organism>
<evidence type="ECO:0000313" key="3">
    <source>
        <dbReference type="EMBL" id="PIR27546.1"/>
    </source>
</evidence>
<feature type="signal peptide" evidence="2">
    <location>
        <begin position="1"/>
        <end position="29"/>
    </location>
</feature>
<reference evidence="3 4" key="1">
    <citation type="submission" date="2017-09" db="EMBL/GenBank/DDBJ databases">
        <title>Depth-based differentiation of microbial function through sediment-hosted aquifers and enrichment of novel symbionts in the deep terrestrial subsurface.</title>
        <authorList>
            <person name="Probst A.J."/>
            <person name="Ladd B."/>
            <person name="Jarett J.K."/>
            <person name="Geller-Mcgrath D.E."/>
            <person name="Sieber C.M."/>
            <person name="Emerson J.B."/>
            <person name="Anantharaman K."/>
            <person name="Thomas B.C."/>
            <person name="Malmstrom R."/>
            <person name="Stieglmeier M."/>
            <person name="Klingl A."/>
            <person name="Woyke T."/>
            <person name="Ryan C.M."/>
            <person name="Banfield J.F."/>
        </authorList>
    </citation>
    <scope>NUCLEOTIDE SEQUENCE [LARGE SCALE GENOMIC DNA]</scope>
    <source>
        <strain evidence="3">CG11_big_fil_rev_8_21_14_0_20_42_15</strain>
    </source>
</reference>
<dbReference type="EMBL" id="PCXF01000007">
    <property type="protein sequence ID" value="PIR27546.1"/>
    <property type="molecule type" value="Genomic_DNA"/>
</dbReference>
<comment type="caution">
    <text evidence="3">The sequence shown here is derived from an EMBL/GenBank/DDBJ whole genome shotgun (WGS) entry which is preliminary data.</text>
</comment>
<feature type="chain" id="PRO_5013574309" description="Cohesin domain-containing protein" evidence="2">
    <location>
        <begin position="30"/>
        <end position="323"/>
    </location>
</feature>
<proteinExistence type="predicted"/>
<feature type="transmembrane region" description="Helical" evidence="1">
    <location>
        <begin position="299"/>
        <end position="319"/>
    </location>
</feature>
<accession>A0A2H0Q164</accession>
<keyword evidence="1" id="KW-0812">Transmembrane</keyword>
<evidence type="ECO:0008006" key="5">
    <source>
        <dbReference type="Google" id="ProtNLM"/>
    </source>
</evidence>
<evidence type="ECO:0000256" key="2">
    <source>
        <dbReference type="SAM" id="SignalP"/>
    </source>
</evidence>
<keyword evidence="2" id="KW-0732">Signal</keyword>